<reference evidence="5 6" key="1">
    <citation type="submission" date="2018-08" db="EMBL/GenBank/DDBJ databases">
        <title>A genome reference for cultivated species of the human gut microbiota.</title>
        <authorList>
            <person name="Zou Y."/>
            <person name="Xue W."/>
            <person name="Luo G."/>
        </authorList>
    </citation>
    <scope>NUCLEOTIDE SEQUENCE [LARGE SCALE GENOMIC DNA]</scope>
    <source>
        <strain evidence="5 6">AM34-3LB</strain>
    </source>
</reference>
<dbReference type="Gene3D" id="1.10.10.60">
    <property type="entry name" value="Homeodomain-like"/>
    <property type="match status" value="2"/>
</dbReference>
<dbReference type="SUPFAM" id="SSF55136">
    <property type="entry name" value="Probable bacterial effector-binding domain"/>
    <property type="match status" value="1"/>
</dbReference>
<dbReference type="EMBL" id="QSID01000007">
    <property type="protein sequence ID" value="RHC65132.1"/>
    <property type="molecule type" value="Genomic_DNA"/>
</dbReference>
<keyword evidence="2" id="KW-0238">DNA-binding</keyword>
<dbReference type="SUPFAM" id="SSF46689">
    <property type="entry name" value="Homeodomain-like"/>
    <property type="match status" value="2"/>
</dbReference>
<organism evidence="5 6">
    <name type="scientific">Anaerobutyricum hallii</name>
    <dbReference type="NCBI Taxonomy" id="39488"/>
    <lineage>
        <taxon>Bacteria</taxon>
        <taxon>Bacillati</taxon>
        <taxon>Bacillota</taxon>
        <taxon>Clostridia</taxon>
        <taxon>Lachnospirales</taxon>
        <taxon>Lachnospiraceae</taxon>
        <taxon>Anaerobutyricum</taxon>
    </lineage>
</organism>
<evidence type="ECO:0000256" key="2">
    <source>
        <dbReference type="ARBA" id="ARBA00023125"/>
    </source>
</evidence>
<dbReference type="InterPro" id="IPR009057">
    <property type="entry name" value="Homeodomain-like_sf"/>
</dbReference>
<keyword evidence="3" id="KW-0804">Transcription</keyword>
<dbReference type="SMART" id="SM00871">
    <property type="entry name" value="AraC_E_bind"/>
    <property type="match status" value="1"/>
</dbReference>
<evidence type="ECO:0000313" key="6">
    <source>
        <dbReference type="Proteomes" id="UP000284621"/>
    </source>
</evidence>
<dbReference type="InterPro" id="IPR011256">
    <property type="entry name" value="Reg_factor_effector_dom_sf"/>
</dbReference>
<sequence length="276" mass="31814">MNKNNSLEVIKDCTTYIKNHLQDTLTAESLASRYGYSLYHFCHIFKICCDMSPGKYIRLLRLEKAKKDILSGMSITQAGFDNGFETSSGFSKAFRKEYGISAREYLKQNKESEVLIMLHVEIKTLQSQTALGYEIPGEYDSDYSKSGAYWNHINFKEYPAYPEGIHDYGEVGLWTHPDHISGELHYFFGFLTDSTDSTEIPDGFHKVEIPAGRYAVFTIKSQETPEKVADAVRNGWRYVFTEWLCTQKEYKISHQGMCFECYQGEEAYLYLPVIDL</sequence>
<dbReference type="Gene3D" id="3.20.80.10">
    <property type="entry name" value="Regulatory factor, effector binding domain"/>
    <property type="match status" value="1"/>
</dbReference>
<dbReference type="SMART" id="SM00342">
    <property type="entry name" value="HTH_ARAC"/>
    <property type="match status" value="1"/>
</dbReference>
<dbReference type="AlphaFoldDB" id="A0A414B639"/>
<dbReference type="Proteomes" id="UP000284621">
    <property type="component" value="Unassembled WGS sequence"/>
</dbReference>
<dbReference type="InterPro" id="IPR010499">
    <property type="entry name" value="AraC_E-bd"/>
</dbReference>
<comment type="caution">
    <text evidence="5">The sequence shown here is derived from an EMBL/GenBank/DDBJ whole genome shotgun (WGS) entry which is preliminary data.</text>
</comment>
<dbReference type="Pfam" id="PF14526">
    <property type="entry name" value="Cass2"/>
    <property type="match status" value="1"/>
</dbReference>
<proteinExistence type="predicted"/>
<evidence type="ECO:0000313" key="5">
    <source>
        <dbReference type="EMBL" id="RHC65132.1"/>
    </source>
</evidence>
<name>A0A414B639_9FIRM</name>
<evidence type="ECO:0000259" key="4">
    <source>
        <dbReference type="PROSITE" id="PS01124"/>
    </source>
</evidence>
<dbReference type="PROSITE" id="PS00041">
    <property type="entry name" value="HTH_ARAC_FAMILY_1"/>
    <property type="match status" value="1"/>
</dbReference>
<dbReference type="PANTHER" id="PTHR47504">
    <property type="entry name" value="RIGHT ORIGIN-BINDING PROTEIN"/>
    <property type="match status" value="1"/>
</dbReference>
<dbReference type="Pfam" id="PF12833">
    <property type="entry name" value="HTH_18"/>
    <property type="match status" value="1"/>
</dbReference>
<gene>
    <name evidence="5" type="ORF">DW833_07555</name>
</gene>
<feature type="domain" description="HTH araC/xylS-type" evidence="4">
    <location>
        <begin position="11"/>
        <end position="108"/>
    </location>
</feature>
<evidence type="ECO:0000256" key="1">
    <source>
        <dbReference type="ARBA" id="ARBA00023015"/>
    </source>
</evidence>
<keyword evidence="6" id="KW-1185">Reference proteome</keyword>
<dbReference type="InterPro" id="IPR050959">
    <property type="entry name" value="MarA-like"/>
</dbReference>
<keyword evidence="1" id="KW-0805">Transcription regulation</keyword>
<dbReference type="GO" id="GO:0003700">
    <property type="term" value="F:DNA-binding transcription factor activity"/>
    <property type="evidence" value="ECO:0007669"/>
    <property type="project" value="InterPro"/>
</dbReference>
<dbReference type="InterPro" id="IPR018062">
    <property type="entry name" value="HTH_AraC-typ_CS"/>
</dbReference>
<dbReference type="RefSeq" id="WP_118381038.1">
    <property type="nucleotide sequence ID" value="NZ_CABJFJ010000007.1"/>
</dbReference>
<dbReference type="GO" id="GO:0043565">
    <property type="term" value="F:sequence-specific DNA binding"/>
    <property type="evidence" value="ECO:0007669"/>
    <property type="project" value="InterPro"/>
</dbReference>
<protein>
    <submittedName>
        <fullName evidence="5">AraC family transcriptional regulator</fullName>
    </submittedName>
</protein>
<dbReference type="PROSITE" id="PS01124">
    <property type="entry name" value="HTH_ARAC_FAMILY_2"/>
    <property type="match status" value="1"/>
</dbReference>
<dbReference type="PANTHER" id="PTHR47504:SF5">
    <property type="entry name" value="RIGHT ORIGIN-BINDING PROTEIN"/>
    <property type="match status" value="1"/>
</dbReference>
<dbReference type="InterPro" id="IPR029441">
    <property type="entry name" value="Cass2"/>
</dbReference>
<accession>A0A414B639</accession>
<evidence type="ECO:0000256" key="3">
    <source>
        <dbReference type="ARBA" id="ARBA00023163"/>
    </source>
</evidence>
<dbReference type="InterPro" id="IPR018060">
    <property type="entry name" value="HTH_AraC"/>
</dbReference>